<dbReference type="RefSeq" id="WP_143529415.1">
    <property type="nucleotide sequence ID" value="NZ_CP088090.1"/>
</dbReference>
<evidence type="ECO:0000313" key="1">
    <source>
        <dbReference type="EMBL" id="MBB3162789.1"/>
    </source>
</evidence>
<comment type="caution">
    <text evidence="2">The sequence shown here is derived from an EMBL/GenBank/DDBJ whole genome shotgun (WGS) entry which is preliminary data.</text>
</comment>
<organism evidence="2 4">
    <name type="scientific">Rhizobium laguerreae</name>
    <dbReference type="NCBI Taxonomy" id="1076926"/>
    <lineage>
        <taxon>Bacteria</taxon>
        <taxon>Pseudomonadati</taxon>
        <taxon>Pseudomonadota</taxon>
        <taxon>Alphaproteobacteria</taxon>
        <taxon>Hyphomicrobiales</taxon>
        <taxon>Rhizobiaceae</taxon>
        <taxon>Rhizobium/Agrobacterium group</taxon>
        <taxon>Rhizobium</taxon>
    </lineage>
</organism>
<reference evidence="2" key="1">
    <citation type="submission" date="2020-04" db="EMBL/GenBank/DDBJ databases">
        <title>Global-level population genomics supports evidence of horizontal gene transfer on evolution of Rhizobia in Lentils.</title>
        <authorList>
            <person name="Gai Y."/>
            <person name="Cook D."/>
            <person name="Riely B."/>
        </authorList>
    </citation>
    <scope>NUCLEOTIDE SEQUENCE</scope>
    <source>
        <strain evidence="2">TLR9</strain>
    </source>
</reference>
<keyword evidence="3" id="KW-1185">Reference proteome</keyword>
<accession>A0AB35FA00</accession>
<dbReference type="EMBL" id="JAAXQQ010000001">
    <property type="protein sequence ID" value="MBY3062673.1"/>
    <property type="molecule type" value="Genomic_DNA"/>
</dbReference>
<sequence length="68" mass="7440">MPADAGGRFSIFEEYFAHGLAAEPATSPDVPDDVKEHVKEDDIEAGTIFAALGSAGHLQLERTEIRWR</sequence>
<evidence type="ECO:0000313" key="2">
    <source>
        <dbReference type="EMBL" id="MBY3062673.1"/>
    </source>
</evidence>
<dbReference type="Proteomes" id="UP000542811">
    <property type="component" value="Unassembled WGS sequence"/>
</dbReference>
<gene>
    <name evidence="1" type="ORF">FHS25_003252</name>
    <name evidence="2" type="ORF">HFO74_04345</name>
</gene>
<evidence type="ECO:0000313" key="4">
    <source>
        <dbReference type="Proteomes" id="UP000758022"/>
    </source>
</evidence>
<dbReference type="AlphaFoldDB" id="A0AB35FA00"/>
<name>A0AB35FA00_9HYPH</name>
<protein>
    <submittedName>
        <fullName evidence="2">Uncharacterized protein</fullName>
    </submittedName>
</protein>
<reference evidence="1 3" key="2">
    <citation type="submission" date="2020-08" db="EMBL/GenBank/DDBJ databases">
        <title>Genomic Encyclopedia of Type Strains, Phase III (KMG-III): the genomes of soil and plant-associated and newly described type strains.</title>
        <authorList>
            <person name="Whitman W."/>
        </authorList>
    </citation>
    <scope>NUCLEOTIDE SEQUENCE [LARGE SCALE GENOMIC DNA]</scope>
    <source>
        <strain evidence="1 3">CECT 8280</strain>
    </source>
</reference>
<evidence type="ECO:0000313" key="3">
    <source>
        <dbReference type="Proteomes" id="UP000542811"/>
    </source>
</evidence>
<dbReference type="Proteomes" id="UP000758022">
    <property type="component" value="Unassembled WGS sequence"/>
</dbReference>
<dbReference type="EMBL" id="JACHXX010000003">
    <property type="protein sequence ID" value="MBB3162789.1"/>
    <property type="molecule type" value="Genomic_DNA"/>
</dbReference>
<proteinExistence type="predicted"/>